<dbReference type="FunFam" id="3.50.30.80:FF:000001">
    <property type="entry name" value="Dihydroxy-acid dehydratase"/>
    <property type="match status" value="1"/>
</dbReference>
<dbReference type="PANTHER" id="PTHR21000">
    <property type="entry name" value="DIHYDROXY-ACID DEHYDRATASE DAD"/>
    <property type="match status" value="1"/>
</dbReference>
<evidence type="ECO:0000256" key="9">
    <source>
        <dbReference type="ARBA" id="ARBA00023239"/>
    </source>
</evidence>
<keyword evidence="8 15" id="KW-0411">Iron-sulfur</keyword>
<feature type="modified residue" description="N6-carboxylysine" evidence="15">
    <location>
        <position position="129"/>
    </location>
</feature>
<dbReference type="Proteomes" id="UP000288096">
    <property type="component" value="Unassembled WGS sequence"/>
</dbReference>
<evidence type="ECO:0000256" key="14">
    <source>
        <dbReference type="ARBA" id="ARBA00029490"/>
    </source>
</evidence>
<dbReference type="InterPro" id="IPR042096">
    <property type="entry name" value="Dihydro-acid_dehy_C"/>
</dbReference>
<evidence type="ECO:0000259" key="17">
    <source>
        <dbReference type="Pfam" id="PF24877"/>
    </source>
</evidence>
<dbReference type="SUPFAM" id="SSF52016">
    <property type="entry name" value="LeuD/IlvD-like"/>
    <property type="match status" value="1"/>
</dbReference>
<dbReference type="GO" id="GO:0051537">
    <property type="term" value="F:2 iron, 2 sulfur cluster binding"/>
    <property type="evidence" value="ECO:0007669"/>
    <property type="project" value="UniProtKB-UniRule"/>
</dbReference>
<evidence type="ECO:0000256" key="11">
    <source>
        <dbReference type="ARBA" id="ARBA00029304"/>
    </source>
</evidence>
<comment type="pathway">
    <text evidence="13 15">Amino-acid biosynthesis; L-isoleucine biosynthesis; L-isoleucine from 2-oxobutanoate: step 3/4.</text>
</comment>
<comment type="catalytic activity">
    <reaction evidence="15">
        <text>(2R,3R)-2,3-dihydroxy-3-methylpentanoate = (S)-3-methyl-2-oxopentanoate + H2O</text>
        <dbReference type="Rhea" id="RHEA:27694"/>
        <dbReference type="ChEBI" id="CHEBI:15377"/>
        <dbReference type="ChEBI" id="CHEBI:35146"/>
        <dbReference type="ChEBI" id="CHEBI:49258"/>
        <dbReference type="EC" id="4.2.1.9"/>
    </reaction>
</comment>
<dbReference type="GO" id="GO:0000287">
    <property type="term" value="F:magnesium ion binding"/>
    <property type="evidence" value="ECO:0007669"/>
    <property type="project" value="UniProtKB-UniRule"/>
</dbReference>
<evidence type="ECO:0000313" key="19">
    <source>
        <dbReference type="Proteomes" id="UP000288096"/>
    </source>
</evidence>
<dbReference type="InterPro" id="IPR056740">
    <property type="entry name" value="ILV_EDD_C"/>
</dbReference>
<feature type="binding site" evidence="15">
    <location>
        <position position="457"/>
    </location>
    <ligand>
        <name>Mg(2+)</name>
        <dbReference type="ChEBI" id="CHEBI:18420"/>
    </ligand>
</feature>
<dbReference type="InterPro" id="IPR020558">
    <property type="entry name" value="DiOHA_6PGluconate_deHydtase_CS"/>
</dbReference>
<comment type="pathway">
    <text evidence="12 15">Amino-acid biosynthesis; L-valine biosynthesis; L-valine from pyruvate: step 3/4.</text>
</comment>
<gene>
    <name evidence="15" type="primary">ilvD</name>
    <name evidence="18" type="ORF">DENIS_2857</name>
</gene>
<dbReference type="NCBIfam" id="TIGR00110">
    <property type="entry name" value="ilvD"/>
    <property type="match status" value="1"/>
</dbReference>
<evidence type="ECO:0000256" key="3">
    <source>
        <dbReference type="ARBA" id="ARBA00022605"/>
    </source>
</evidence>
<reference evidence="19" key="1">
    <citation type="submission" date="2017-11" db="EMBL/GenBank/DDBJ databases">
        <authorList>
            <person name="Watanabe M."/>
            <person name="Kojima H."/>
        </authorList>
    </citation>
    <scope>NUCLEOTIDE SEQUENCE [LARGE SCALE GENOMIC DNA]</scope>
    <source>
        <strain evidence="19">Tokyo 01</strain>
    </source>
</reference>
<dbReference type="GO" id="GO:0009097">
    <property type="term" value="P:isoleucine biosynthetic process"/>
    <property type="evidence" value="ECO:0007669"/>
    <property type="project" value="UniProtKB-UniRule"/>
</dbReference>
<keyword evidence="6 15" id="KW-0460">Magnesium</keyword>
<evidence type="ECO:0000256" key="12">
    <source>
        <dbReference type="ARBA" id="ARBA00029436"/>
    </source>
</evidence>
<evidence type="ECO:0000256" key="1">
    <source>
        <dbReference type="ARBA" id="ARBA00001946"/>
    </source>
</evidence>
<protein>
    <recommendedName>
        <fullName evidence="14 15">Dihydroxy-acid dehydratase</fullName>
        <shortName evidence="15">DAD</shortName>
        <ecNumber evidence="14 15">4.2.1.9</ecNumber>
    </recommendedName>
</protein>
<dbReference type="UniPathway" id="UPA00047">
    <property type="reaction ID" value="UER00057"/>
</dbReference>
<evidence type="ECO:0000313" key="18">
    <source>
        <dbReference type="EMBL" id="GBC61895.1"/>
    </source>
</evidence>
<evidence type="ECO:0000256" key="8">
    <source>
        <dbReference type="ARBA" id="ARBA00023014"/>
    </source>
</evidence>
<keyword evidence="3 15" id="KW-0028">Amino-acid biosynthesis</keyword>
<evidence type="ECO:0000259" key="16">
    <source>
        <dbReference type="Pfam" id="PF00920"/>
    </source>
</evidence>
<dbReference type="EC" id="4.2.1.9" evidence="14 15"/>
<dbReference type="Gene3D" id="3.50.30.80">
    <property type="entry name" value="IlvD/EDD C-terminal domain-like"/>
    <property type="match status" value="1"/>
</dbReference>
<dbReference type="EMBL" id="BEXT01000001">
    <property type="protein sequence ID" value="GBC61895.1"/>
    <property type="molecule type" value="Genomic_DNA"/>
</dbReference>
<keyword evidence="9 15" id="KW-0456">Lyase</keyword>
<feature type="binding site" evidence="15">
    <location>
        <position position="54"/>
    </location>
    <ligand>
        <name>[2Fe-2S] cluster</name>
        <dbReference type="ChEBI" id="CHEBI:190135"/>
    </ligand>
</feature>
<dbReference type="RefSeq" id="WP_124329127.1">
    <property type="nucleotide sequence ID" value="NZ_BEXT01000001.1"/>
</dbReference>
<dbReference type="Pfam" id="PF00920">
    <property type="entry name" value="ILVD_EDD_N"/>
    <property type="match status" value="1"/>
</dbReference>
<dbReference type="GO" id="GO:0004160">
    <property type="term" value="F:dihydroxy-acid dehydratase activity"/>
    <property type="evidence" value="ECO:0007669"/>
    <property type="project" value="UniProtKB-UniRule"/>
</dbReference>
<sequence length="567" mass="60094">MKHRSGEITGLRNGEGWVRRTAARSMLRAVRFTDEDFDKPIIALAVPHTNGTPCNDHIRALGDILSDAIEAGGGKAIIFGTPVVSDGISMGTEAMKYSLVSREVIADSIEVMTEGYRVDGVITLAGCDKTLPAALMPIARNNLMGLTLYGGSILPGKYQGRDINIVSAFEAIGAYSAGNIGKKELRGIECNACPGPGSCAGMYTANTMASAIEALGMSVPGASSHVAMADGNTISAEKREDCVRTARTLFTLLRSGIRARDIMTRKAFENALVVIWALGGSTNAVLHLLALAHEADVDLTLRDVDRITRKVPLLGNFKPFGRYVMNDLRAIGGIPMVMKTLLDAGYLHGDCLTVTGRTLAENLADAPGRPAHQDIVYSPSRPFAPGNRHIRVLYGNLAPEGCVLKLSGKSPDDFTGPARVFDREEAAMSAILDGKIRPGDVVVIRYEGPKGGPGMREMLSPSSALMGAGLGKSVALITDGRFSGGTHGIMIGHVAPEAQAGGPLAVVREGDEIRIDLTRSKLNIHLPDHEIQQRLAAWQPPAPVYTKGVLAKYARLVSSASRGAVTG</sequence>
<evidence type="ECO:0000256" key="6">
    <source>
        <dbReference type="ARBA" id="ARBA00022842"/>
    </source>
</evidence>
<dbReference type="PANTHER" id="PTHR21000:SF5">
    <property type="entry name" value="DIHYDROXY-ACID DEHYDRATASE, MITOCHONDRIAL"/>
    <property type="match status" value="1"/>
</dbReference>
<dbReference type="OrthoDB" id="9807077at2"/>
<comment type="cofactor">
    <cofactor evidence="15">
        <name>[2Fe-2S] cluster</name>
        <dbReference type="ChEBI" id="CHEBI:190135"/>
    </cofactor>
    <text evidence="15">Binds 1 [2Fe-2S] cluster per subunit. This cluster acts as a Lewis acid cofactor.</text>
</comment>
<feature type="domain" description="Dihydroxy-acid/6-phosphogluconate dehydratase N-terminal" evidence="16">
    <location>
        <begin position="39"/>
        <end position="362"/>
    </location>
</feature>
<name>A0A401FY59_9BACT</name>
<reference evidence="19" key="2">
    <citation type="submission" date="2019-01" db="EMBL/GenBank/DDBJ databases">
        <title>Genome sequence of Desulfonema ishimotonii strain Tokyo 01.</title>
        <authorList>
            <person name="Fukui M."/>
        </authorList>
    </citation>
    <scope>NUCLEOTIDE SEQUENCE [LARGE SCALE GENOMIC DNA]</scope>
    <source>
        <strain evidence="19">Tokyo 01</strain>
    </source>
</reference>
<accession>A0A401FY59</accession>
<dbReference type="HAMAP" id="MF_00012">
    <property type="entry name" value="IlvD"/>
    <property type="match status" value="1"/>
</dbReference>
<comment type="function">
    <text evidence="15">Functions in the biosynthesis of branched-chain amino acids. Catalyzes the dehydration of (2R,3R)-2,3-dihydroxy-3-methylpentanoate (2,3-dihydroxy-3-methylvalerate) into 2-oxo-3-methylpentanoate (2-oxo-3-methylvalerate) and of (2R)-2,3-dihydroxy-3-methylbutanoate (2,3-dihydroxyisovalerate) into 2-oxo-3-methylbutanoate (2-oxoisovalerate), the penultimate precursor to L-isoleucine and L-valine, respectively.</text>
</comment>
<dbReference type="Pfam" id="PF24877">
    <property type="entry name" value="ILV_EDD_C"/>
    <property type="match status" value="1"/>
</dbReference>
<dbReference type="GO" id="GO:0009099">
    <property type="term" value="P:L-valine biosynthetic process"/>
    <property type="evidence" value="ECO:0007669"/>
    <property type="project" value="UniProtKB-UniRule"/>
</dbReference>
<proteinExistence type="inferred from homology"/>
<feature type="active site" description="Proton acceptor" evidence="15">
    <location>
        <position position="483"/>
    </location>
</feature>
<comment type="subunit">
    <text evidence="15">Homodimer.</text>
</comment>
<dbReference type="InterPro" id="IPR050165">
    <property type="entry name" value="DHAD_IlvD/Edd"/>
</dbReference>
<evidence type="ECO:0000256" key="7">
    <source>
        <dbReference type="ARBA" id="ARBA00023004"/>
    </source>
</evidence>
<dbReference type="PROSITE" id="PS00887">
    <property type="entry name" value="ILVD_EDD_2"/>
    <property type="match status" value="1"/>
</dbReference>
<dbReference type="SUPFAM" id="SSF143975">
    <property type="entry name" value="IlvD/EDD N-terminal domain-like"/>
    <property type="match status" value="1"/>
</dbReference>
<feature type="binding site" evidence="15">
    <location>
        <position position="86"/>
    </location>
    <ligand>
        <name>Mg(2+)</name>
        <dbReference type="ChEBI" id="CHEBI:18420"/>
    </ligand>
</feature>
<dbReference type="AlphaFoldDB" id="A0A401FY59"/>
<dbReference type="InterPro" id="IPR037237">
    <property type="entry name" value="IlvD/EDD_N"/>
</dbReference>
<feature type="binding site" description="via carbamate group" evidence="15">
    <location>
        <position position="129"/>
    </location>
    <ligand>
        <name>Mg(2+)</name>
        <dbReference type="ChEBI" id="CHEBI:18420"/>
    </ligand>
</feature>
<feature type="binding site" evidence="15">
    <location>
        <position position="128"/>
    </location>
    <ligand>
        <name>Mg(2+)</name>
        <dbReference type="ChEBI" id="CHEBI:18420"/>
    </ligand>
</feature>
<keyword evidence="19" id="KW-1185">Reference proteome</keyword>
<evidence type="ECO:0000256" key="13">
    <source>
        <dbReference type="ARBA" id="ARBA00029437"/>
    </source>
</evidence>
<organism evidence="18 19">
    <name type="scientific">Desulfonema ishimotonii</name>
    <dbReference type="NCBI Taxonomy" id="45657"/>
    <lineage>
        <taxon>Bacteria</taxon>
        <taxon>Pseudomonadati</taxon>
        <taxon>Thermodesulfobacteriota</taxon>
        <taxon>Desulfobacteria</taxon>
        <taxon>Desulfobacterales</taxon>
        <taxon>Desulfococcaceae</taxon>
        <taxon>Desulfonema</taxon>
    </lineage>
</organism>
<dbReference type="InterPro" id="IPR000581">
    <property type="entry name" value="ILV_EDD_N"/>
</dbReference>
<keyword evidence="5 15" id="KW-0479">Metal-binding</keyword>
<evidence type="ECO:0000256" key="15">
    <source>
        <dbReference type="HAMAP-Rule" id="MF_00012"/>
    </source>
</evidence>
<feature type="domain" description="Dihydroxy-acid/6-phosphogluconate dehydratase C-terminal" evidence="17">
    <location>
        <begin position="375"/>
        <end position="564"/>
    </location>
</feature>
<comment type="catalytic activity">
    <reaction evidence="11">
        <text>(2R)-2,3-dihydroxy-3-methylbutanoate = 3-methyl-2-oxobutanoate + H2O</text>
        <dbReference type="Rhea" id="RHEA:24809"/>
        <dbReference type="ChEBI" id="CHEBI:11851"/>
        <dbReference type="ChEBI" id="CHEBI:15377"/>
        <dbReference type="ChEBI" id="CHEBI:49072"/>
        <dbReference type="EC" id="4.2.1.9"/>
    </reaction>
    <physiologicalReaction direction="left-to-right" evidence="11">
        <dbReference type="Rhea" id="RHEA:24810"/>
    </physiologicalReaction>
</comment>
<evidence type="ECO:0000256" key="2">
    <source>
        <dbReference type="ARBA" id="ARBA00006486"/>
    </source>
</evidence>
<evidence type="ECO:0000256" key="10">
    <source>
        <dbReference type="ARBA" id="ARBA00023304"/>
    </source>
</evidence>
<keyword evidence="10 15" id="KW-0100">Branched-chain amino acid biosynthesis</keyword>
<comment type="cofactor">
    <cofactor evidence="1 15">
        <name>Mg(2+)</name>
        <dbReference type="ChEBI" id="CHEBI:18420"/>
    </cofactor>
</comment>
<comment type="similarity">
    <text evidence="2 15">Belongs to the IlvD/Edd family.</text>
</comment>
<dbReference type="InterPro" id="IPR004404">
    <property type="entry name" value="DihydroxyA_deHydtase"/>
</dbReference>
<dbReference type="NCBIfam" id="NF002068">
    <property type="entry name" value="PRK00911.1"/>
    <property type="match status" value="1"/>
</dbReference>
<evidence type="ECO:0000256" key="5">
    <source>
        <dbReference type="ARBA" id="ARBA00022723"/>
    </source>
</evidence>
<comment type="caution">
    <text evidence="18">The sequence shown here is derived from an EMBL/GenBank/DDBJ whole genome shotgun (WGS) entry which is preliminary data.</text>
</comment>
<keyword evidence="7 15" id="KW-0408">Iron</keyword>
<comment type="caution">
    <text evidence="15">Lacks conserved residue(s) required for the propagation of feature annotation.</text>
</comment>
<keyword evidence="4 15" id="KW-0001">2Fe-2S</keyword>
<dbReference type="UniPathway" id="UPA00049">
    <property type="reaction ID" value="UER00061"/>
</dbReference>
<evidence type="ECO:0000256" key="4">
    <source>
        <dbReference type="ARBA" id="ARBA00022714"/>
    </source>
</evidence>